<name>A0ABT1TG38_9GAMM</name>
<accession>A0ABT1TG38</accession>
<proteinExistence type="predicted"/>
<sequence>MFTLPVVNVLLLFMHLRMMRLGIIHLDKLAVPPKIGPNSSTSPLANKGITYMALGAEPLDGIFFVSAE</sequence>
<dbReference type="EMBL" id="JANIBJ010000014">
    <property type="protein sequence ID" value="MCQ8104274.1"/>
    <property type="molecule type" value="Genomic_DNA"/>
</dbReference>
<comment type="caution">
    <text evidence="1">The sequence shown here is derived from an EMBL/GenBank/DDBJ whole genome shotgun (WGS) entry which is preliminary data.</text>
</comment>
<evidence type="ECO:0000313" key="1">
    <source>
        <dbReference type="EMBL" id="MCQ8104274.1"/>
    </source>
</evidence>
<reference evidence="1 2" key="1">
    <citation type="submission" date="2022-07" db="EMBL/GenBank/DDBJ databases">
        <title>Methylomonas rivi sp. nov., Methylomonas rosea sp. nov., Methylomonas aureus sp. nov. and Methylomonas subterranea sp. nov., four novel methanotrophs isolated from a freshwater creek and the deep terrestrial subsurface.</title>
        <authorList>
            <person name="Abin C."/>
            <person name="Sankaranarayanan K."/>
            <person name="Garner C."/>
            <person name="Sindelar R."/>
            <person name="Kotary K."/>
            <person name="Garner R."/>
            <person name="Barclay S."/>
            <person name="Lawson P."/>
            <person name="Krumholz L."/>
        </authorList>
    </citation>
    <scope>NUCLEOTIDE SEQUENCE [LARGE SCALE GENOMIC DNA]</scope>
    <source>
        <strain evidence="1 2">SURF-2</strain>
    </source>
</reference>
<keyword evidence="2" id="KW-1185">Reference proteome</keyword>
<dbReference type="RefSeq" id="WP_256602059.1">
    <property type="nucleotide sequence ID" value="NZ_JANIBJ010000014.1"/>
</dbReference>
<dbReference type="Proteomes" id="UP001524499">
    <property type="component" value="Unassembled WGS sequence"/>
</dbReference>
<organism evidence="1 2">
    <name type="scientific">Methylomonas subterranea</name>
    <dbReference type="NCBI Taxonomy" id="2952225"/>
    <lineage>
        <taxon>Bacteria</taxon>
        <taxon>Pseudomonadati</taxon>
        <taxon>Pseudomonadota</taxon>
        <taxon>Gammaproteobacteria</taxon>
        <taxon>Methylococcales</taxon>
        <taxon>Methylococcaceae</taxon>
        <taxon>Methylomonas</taxon>
    </lineage>
</organism>
<gene>
    <name evidence="1" type="ORF">NP590_09165</name>
</gene>
<evidence type="ECO:0000313" key="2">
    <source>
        <dbReference type="Proteomes" id="UP001524499"/>
    </source>
</evidence>
<protein>
    <submittedName>
        <fullName evidence="1">Uncharacterized protein</fullName>
    </submittedName>
</protein>